<name>A0AAN6WW09_9PEZI</name>
<dbReference type="AlphaFoldDB" id="A0AAN6WW09"/>
<feature type="transmembrane region" description="Helical" evidence="3">
    <location>
        <begin position="21"/>
        <end position="43"/>
    </location>
</feature>
<feature type="transmembrane region" description="Helical" evidence="3">
    <location>
        <begin position="380"/>
        <end position="405"/>
    </location>
</feature>
<dbReference type="EMBL" id="MU864385">
    <property type="protein sequence ID" value="KAK4188668.1"/>
    <property type="molecule type" value="Genomic_DNA"/>
</dbReference>
<reference evidence="4" key="2">
    <citation type="submission" date="2023-05" db="EMBL/GenBank/DDBJ databases">
        <authorList>
            <consortium name="Lawrence Berkeley National Laboratory"/>
            <person name="Steindorff A."/>
            <person name="Hensen N."/>
            <person name="Bonometti L."/>
            <person name="Westerberg I."/>
            <person name="Brannstrom I.O."/>
            <person name="Guillou S."/>
            <person name="Cros-Aarteil S."/>
            <person name="Calhoun S."/>
            <person name="Haridas S."/>
            <person name="Kuo A."/>
            <person name="Mondo S."/>
            <person name="Pangilinan J."/>
            <person name="Riley R."/>
            <person name="Labutti K."/>
            <person name="Andreopoulos B."/>
            <person name="Lipzen A."/>
            <person name="Chen C."/>
            <person name="Yanf M."/>
            <person name="Daum C."/>
            <person name="Ng V."/>
            <person name="Clum A."/>
            <person name="Ohm R."/>
            <person name="Martin F."/>
            <person name="Silar P."/>
            <person name="Natvig D."/>
            <person name="Lalanne C."/>
            <person name="Gautier V."/>
            <person name="Ament-Velasquez S.L."/>
            <person name="Kruys A."/>
            <person name="Hutchinson M.I."/>
            <person name="Powell A.J."/>
            <person name="Barry K."/>
            <person name="Miller A.N."/>
            <person name="Grigoriev I.V."/>
            <person name="Debuchy R."/>
            <person name="Gladieux P."/>
            <person name="Thoren M.H."/>
            <person name="Johannesson H."/>
        </authorList>
    </citation>
    <scope>NUCLEOTIDE SEQUENCE</scope>
    <source>
        <strain evidence="4">PSN309</strain>
    </source>
</reference>
<comment type="caution">
    <text evidence="4">The sequence shown here is derived from an EMBL/GenBank/DDBJ whole genome shotgun (WGS) entry which is preliminary data.</text>
</comment>
<keyword evidence="3" id="KW-0472">Membrane</keyword>
<gene>
    <name evidence="4" type="ORF">QBC35DRAFT_495645</name>
</gene>
<dbReference type="GO" id="GO:0016020">
    <property type="term" value="C:membrane"/>
    <property type="evidence" value="ECO:0007669"/>
    <property type="project" value="UniProtKB-SubCell"/>
</dbReference>
<evidence type="ECO:0000256" key="3">
    <source>
        <dbReference type="SAM" id="Phobius"/>
    </source>
</evidence>
<feature type="region of interest" description="Disordered" evidence="2">
    <location>
        <begin position="148"/>
        <end position="208"/>
    </location>
</feature>
<protein>
    <recommendedName>
        <fullName evidence="6">MFS transporter</fullName>
    </recommendedName>
</protein>
<accession>A0AAN6WW09</accession>
<feature type="transmembrane region" description="Helical" evidence="3">
    <location>
        <begin position="532"/>
        <end position="552"/>
    </location>
</feature>
<dbReference type="InterPro" id="IPR036259">
    <property type="entry name" value="MFS_trans_sf"/>
</dbReference>
<dbReference type="GO" id="GO:0022857">
    <property type="term" value="F:transmembrane transporter activity"/>
    <property type="evidence" value="ECO:0007669"/>
    <property type="project" value="InterPro"/>
</dbReference>
<dbReference type="PANTHER" id="PTHR23524:SF1">
    <property type="entry name" value="MRH DOMAIN-CONTAINING PROTEIN-RELATED"/>
    <property type="match status" value="1"/>
</dbReference>
<feature type="transmembrane region" description="Helical" evidence="3">
    <location>
        <begin position="213"/>
        <end position="233"/>
    </location>
</feature>
<reference evidence="4" key="1">
    <citation type="journal article" date="2023" name="Mol. Phylogenet. Evol.">
        <title>Genome-scale phylogeny and comparative genomics of the fungal order Sordariales.</title>
        <authorList>
            <person name="Hensen N."/>
            <person name="Bonometti L."/>
            <person name="Westerberg I."/>
            <person name="Brannstrom I.O."/>
            <person name="Guillou S."/>
            <person name="Cros-Aarteil S."/>
            <person name="Calhoun S."/>
            <person name="Haridas S."/>
            <person name="Kuo A."/>
            <person name="Mondo S."/>
            <person name="Pangilinan J."/>
            <person name="Riley R."/>
            <person name="LaButti K."/>
            <person name="Andreopoulos B."/>
            <person name="Lipzen A."/>
            <person name="Chen C."/>
            <person name="Yan M."/>
            <person name="Daum C."/>
            <person name="Ng V."/>
            <person name="Clum A."/>
            <person name="Steindorff A."/>
            <person name="Ohm R.A."/>
            <person name="Martin F."/>
            <person name="Silar P."/>
            <person name="Natvig D.O."/>
            <person name="Lalanne C."/>
            <person name="Gautier V."/>
            <person name="Ament-Velasquez S.L."/>
            <person name="Kruys A."/>
            <person name="Hutchinson M.I."/>
            <person name="Powell A.J."/>
            <person name="Barry K."/>
            <person name="Miller A.N."/>
            <person name="Grigoriev I.V."/>
            <person name="Debuchy R."/>
            <person name="Gladieux P."/>
            <person name="Hiltunen Thoren M."/>
            <person name="Johannesson H."/>
        </authorList>
    </citation>
    <scope>NUCLEOTIDE SEQUENCE</scope>
    <source>
        <strain evidence="4">PSN309</strain>
    </source>
</reference>
<dbReference type="Pfam" id="PF07690">
    <property type="entry name" value="MFS_1"/>
    <property type="match status" value="2"/>
</dbReference>
<feature type="transmembrane region" description="Helical" evidence="3">
    <location>
        <begin position="328"/>
        <end position="351"/>
    </location>
</feature>
<evidence type="ECO:0000313" key="5">
    <source>
        <dbReference type="Proteomes" id="UP001302126"/>
    </source>
</evidence>
<proteinExistence type="predicted"/>
<dbReference type="PANTHER" id="PTHR23524">
    <property type="entry name" value="TRANSPORTER, PUTATIVE (AFU_ORTHOLOGUE AFUA_8G04850)-RELATED"/>
    <property type="match status" value="1"/>
</dbReference>
<dbReference type="Gene3D" id="1.20.1250.20">
    <property type="entry name" value="MFS general substrate transporter like domains"/>
    <property type="match status" value="1"/>
</dbReference>
<feature type="transmembrane region" description="Helical" evidence="3">
    <location>
        <begin position="412"/>
        <end position="430"/>
    </location>
</feature>
<comment type="subcellular location">
    <subcellularLocation>
        <location evidence="1">Membrane</location>
        <topology evidence="1">Multi-pass membrane protein</topology>
    </subcellularLocation>
</comment>
<keyword evidence="5" id="KW-1185">Reference proteome</keyword>
<dbReference type="InterPro" id="IPR011701">
    <property type="entry name" value="MFS"/>
</dbReference>
<evidence type="ECO:0000256" key="2">
    <source>
        <dbReference type="SAM" id="MobiDB-lite"/>
    </source>
</evidence>
<feature type="transmembrane region" description="Helical" evidence="3">
    <location>
        <begin position="91"/>
        <end position="110"/>
    </location>
</feature>
<evidence type="ECO:0000313" key="4">
    <source>
        <dbReference type="EMBL" id="KAK4188668.1"/>
    </source>
</evidence>
<keyword evidence="3" id="KW-1133">Transmembrane helix</keyword>
<keyword evidence="3" id="KW-0812">Transmembrane</keyword>
<dbReference type="Proteomes" id="UP001302126">
    <property type="component" value="Unassembled WGS sequence"/>
</dbReference>
<evidence type="ECO:0008006" key="6">
    <source>
        <dbReference type="Google" id="ProtNLM"/>
    </source>
</evidence>
<sequence length="597" mass="62806">MAPSIAQRVLQRLPFSSSTTAVQALTYLLGISLFSISFLVFLNSSVSFVITDLIGVKEGVGDIVGTLGFVDEIVALIACPIWGLVSDRAGVRYVAVIGYAVIGLALFLFVQARNVYPQLLLARIFFAVGATAAATMVTAILPSLTDDTGPAAETARKPPRSARAARQSVALSVDSEATITPERFRDPSPDGTPEEDGLAGENQQTKKGKPSALAGYVGLFTGCGALVALVLFLPLPARFGKIEGVTMGQAVQYSFYVVGAISLVVAVFVSFGLRGIKGEDGKGWRMLLGRRGSSPQGTGSHFAKNKVLPYWHLLQDSIRLGFRDTDIALGYLGGFVARASTVAISLFVPLFVNEFFIGHGYCQGSPHDPSPELKKECRQAYVLASILTGVAQLVGLICAPLFGYLSARTGKINWPIIVATTFGIIGYLVFPQLSSPEYKDVKGRGGSPAVFLLAALIGISQIGAIVCSLGSLGHGVLKVDIVNVLTLPNGDQETLIATPDGADDTAPLLENSRVLPEDTVSRVRLKGSVAGVYSWCGGAAILLLTKLGGYLFDTWSTGAPFYLMAGFNGVLLLASVAIDIGRAAARRQVASPGLGSL</sequence>
<dbReference type="SUPFAM" id="SSF103473">
    <property type="entry name" value="MFS general substrate transporter"/>
    <property type="match status" value="2"/>
</dbReference>
<feature type="transmembrane region" description="Helical" evidence="3">
    <location>
        <begin position="450"/>
        <end position="472"/>
    </location>
</feature>
<feature type="transmembrane region" description="Helical" evidence="3">
    <location>
        <begin position="253"/>
        <end position="276"/>
    </location>
</feature>
<feature type="transmembrane region" description="Helical" evidence="3">
    <location>
        <begin position="122"/>
        <end position="141"/>
    </location>
</feature>
<organism evidence="4 5">
    <name type="scientific">Podospora australis</name>
    <dbReference type="NCBI Taxonomy" id="1536484"/>
    <lineage>
        <taxon>Eukaryota</taxon>
        <taxon>Fungi</taxon>
        <taxon>Dikarya</taxon>
        <taxon>Ascomycota</taxon>
        <taxon>Pezizomycotina</taxon>
        <taxon>Sordariomycetes</taxon>
        <taxon>Sordariomycetidae</taxon>
        <taxon>Sordariales</taxon>
        <taxon>Podosporaceae</taxon>
        <taxon>Podospora</taxon>
    </lineage>
</organism>
<evidence type="ECO:0000256" key="1">
    <source>
        <dbReference type="ARBA" id="ARBA00004141"/>
    </source>
</evidence>
<feature type="transmembrane region" description="Helical" evidence="3">
    <location>
        <begin position="63"/>
        <end position="84"/>
    </location>
</feature>
<feature type="transmembrane region" description="Helical" evidence="3">
    <location>
        <begin position="558"/>
        <end position="578"/>
    </location>
</feature>